<dbReference type="InterPro" id="IPR007473">
    <property type="entry name" value="RlmJ"/>
</dbReference>
<keyword evidence="1 2" id="KW-0489">Methyltransferase</keyword>
<keyword evidence="1" id="KW-0698">rRNA processing</keyword>
<dbReference type="PANTHER" id="PTHR37426:SF1">
    <property type="entry name" value="RIBOSOMAL RNA LARGE SUBUNIT METHYLTRANSFERASE J"/>
    <property type="match status" value="1"/>
</dbReference>
<reference evidence="2 3" key="1">
    <citation type="submission" date="2018-10" db="EMBL/GenBank/DDBJ databases">
        <title>Robbsia sp. DHC34, isolated from soil.</title>
        <authorList>
            <person name="Gao Z.-H."/>
            <person name="Qiu L.-H."/>
        </authorList>
    </citation>
    <scope>NUCLEOTIDE SEQUENCE [LARGE SCALE GENOMIC DNA]</scope>
    <source>
        <strain evidence="2 3">DHC34</strain>
    </source>
</reference>
<dbReference type="GO" id="GO:0070475">
    <property type="term" value="P:rRNA base methylation"/>
    <property type="evidence" value="ECO:0007669"/>
    <property type="project" value="UniProtKB-UniRule"/>
</dbReference>
<evidence type="ECO:0000256" key="1">
    <source>
        <dbReference type="HAMAP-Rule" id="MF_00934"/>
    </source>
</evidence>
<evidence type="ECO:0000313" key="3">
    <source>
        <dbReference type="Proteomes" id="UP000270342"/>
    </source>
</evidence>
<dbReference type="RefSeq" id="WP_121084629.1">
    <property type="nucleotide sequence ID" value="NZ_RBZU01000002.1"/>
</dbReference>
<accession>A0A494YB96</accession>
<keyword evidence="1" id="KW-0694">RNA-binding</keyword>
<dbReference type="Pfam" id="PF04378">
    <property type="entry name" value="RsmJ"/>
    <property type="match status" value="1"/>
</dbReference>
<dbReference type="OrthoDB" id="9791274at2"/>
<feature type="site" description="Interaction with substrate rRNA" evidence="1">
    <location>
        <position position="4"/>
    </location>
</feature>
<organism evidence="2 3">
    <name type="scientific">Pararobbsia silviterrae</name>
    <dbReference type="NCBI Taxonomy" id="1792498"/>
    <lineage>
        <taxon>Bacteria</taxon>
        <taxon>Pseudomonadati</taxon>
        <taxon>Pseudomonadota</taxon>
        <taxon>Betaproteobacteria</taxon>
        <taxon>Burkholderiales</taxon>
        <taxon>Burkholderiaceae</taxon>
        <taxon>Pararobbsia</taxon>
    </lineage>
</organism>
<dbReference type="EC" id="2.1.1.266" evidence="1"/>
<feature type="binding site" evidence="1">
    <location>
        <begin position="144"/>
        <end position="145"/>
    </location>
    <ligand>
        <name>S-adenosyl-L-methionine</name>
        <dbReference type="ChEBI" id="CHEBI:59789"/>
    </ligand>
</feature>
<dbReference type="EMBL" id="RBZU01000002">
    <property type="protein sequence ID" value="RKP57550.1"/>
    <property type="molecule type" value="Genomic_DNA"/>
</dbReference>
<feature type="binding site" evidence="1">
    <location>
        <position position="118"/>
    </location>
    <ligand>
        <name>S-adenosyl-L-methionine</name>
        <dbReference type="ChEBI" id="CHEBI:59789"/>
    </ligand>
</feature>
<feature type="binding site" evidence="1">
    <location>
        <position position="100"/>
    </location>
    <ligand>
        <name>S-adenosyl-L-methionine</name>
        <dbReference type="ChEBI" id="CHEBI:59789"/>
    </ligand>
</feature>
<sequence length="281" mass="31763">MLSYRHAFHAGNHADVLKHLIVVQVLRYMAQKDKPFWYIDTHAGAGAYALDSAQATKNAEFDTGIGPLWDRTDLPPAIADFVDEVRGMNPDGALRFYPGSPYLAWNAMREQDRLRLFELHPTEIDVLRENFRDAGRRAMLYAGDGFAGIKALLPPAPRRAFVLIDPSYEDKKDYARTIETLDASIQRFATGTYAVWYPQVQRPESQRFPEQLKRVLPTNWLHASLTVRKPSADGYGLHGSGMFVINPPYTLEPLLKDTMPYLVRHLGLDAGATFKLESKLS</sequence>
<feature type="binding site" evidence="1">
    <location>
        <position position="42"/>
    </location>
    <ligand>
        <name>S-adenosyl-L-methionine</name>
        <dbReference type="ChEBI" id="CHEBI:59789"/>
    </ligand>
</feature>
<comment type="caution">
    <text evidence="2">The sequence shown here is derived from an EMBL/GenBank/DDBJ whole genome shotgun (WGS) entry which is preliminary data.</text>
</comment>
<dbReference type="SUPFAM" id="SSF53335">
    <property type="entry name" value="S-adenosyl-L-methionine-dependent methyltransferases"/>
    <property type="match status" value="1"/>
</dbReference>
<dbReference type="GO" id="GO:0036307">
    <property type="term" value="F:23S rRNA (adenine(2030)-N(6))-methyltransferase activity"/>
    <property type="evidence" value="ECO:0007669"/>
    <property type="project" value="UniProtKB-UniRule"/>
</dbReference>
<comment type="catalytic activity">
    <reaction evidence="1">
        <text>adenosine(2030) in 23S rRNA + S-adenosyl-L-methionine = N(6)-methyladenosine(2030) in 23S rRNA + S-adenosyl-L-homocysteine + H(+)</text>
        <dbReference type="Rhea" id="RHEA:43736"/>
        <dbReference type="Rhea" id="RHEA-COMP:10668"/>
        <dbReference type="Rhea" id="RHEA-COMP:10669"/>
        <dbReference type="ChEBI" id="CHEBI:15378"/>
        <dbReference type="ChEBI" id="CHEBI:57856"/>
        <dbReference type="ChEBI" id="CHEBI:59789"/>
        <dbReference type="ChEBI" id="CHEBI:74411"/>
        <dbReference type="ChEBI" id="CHEBI:74449"/>
        <dbReference type="EC" id="2.1.1.266"/>
    </reaction>
</comment>
<dbReference type="GO" id="GO:0003723">
    <property type="term" value="F:RNA binding"/>
    <property type="evidence" value="ECO:0007669"/>
    <property type="project" value="UniProtKB-UniRule"/>
</dbReference>
<comment type="subunit">
    <text evidence="1">Monomer.</text>
</comment>
<feature type="active site" description="Proton acceptor" evidence="1">
    <location>
        <position position="165"/>
    </location>
</feature>
<name>A0A494YB96_9BURK</name>
<feature type="binding site" evidence="1">
    <location>
        <position position="165"/>
    </location>
    <ligand>
        <name>S-adenosyl-L-methionine</name>
        <dbReference type="ChEBI" id="CHEBI:59789"/>
    </ligand>
</feature>
<comment type="function">
    <text evidence="1">Specifically methylates the adenine in position 2030 of 23S rRNA.</text>
</comment>
<dbReference type="Proteomes" id="UP000270342">
    <property type="component" value="Unassembled WGS sequence"/>
</dbReference>
<keyword evidence="3" id="KW-1185">Reference proteome</keyword>
<keyword evidence="1" id="KW-0949">S-adenosyl-L-methionine</keyword>
<gene>
    <name evidence="1" type="primary">rlmJ</name>
    <name evidence="2" type="ORF">D7S86_06210</name>
</gene>
<dbReference type="InterPro" id="IPR029063">
    <property type="entry name" value="SAM-dependent_MTases_sf"/>
</dbReference>
<evidence type="ECO:0000313" key="2">
    <source>
        <dbReference type="EMBL" id="RKP57550.1"/>
    </source>
</evidence>
<feature type="binding site" evidence="1">
    <location>
        <position position="19"/>
    </location>
    <ligand>
        <name>S-adenosyl-L-methionine</name>
        <dbReference type="ChEBI" id="CHEBI:59789"/>
    </ligand>
</feature>
<dbReference type="AlphaFoldDB" id="A0A494YB96"/>
<keyword evidence="1 2" id="KW-0808">Transferase</keyword>
<dbReference type="PANTHER" id="PTHR37426">
    <property type="entry name" value="RIBOSOMAL RNA LARGE SUBUNIT METHYLTRANSFERASE J"/>
    <property type="match status" value="1"/>
</dbReference>
<dbReference type="HAMAP" id="MF_00934">
    <property type="entry name" value="23SrRNA_methyltr_J"/>
    <property type="match status" value="1"/>
</dbReference>
<proteinExistence type="inferred from homology"/>
<comment type="similarity">
    <text evidence="1">Belongs to the RlmJ family.</text>
</comment>
<dbReference type="GO" id="GO:0005829">
    <property type="term" value="C:cytosol"/>
    <property type="evidence" value="ECO:0007669"/>
    <property type="project" value="TreeGrafter"/>
</dbReference>
<dbReference type="Gene3D" id="3.40.50.150">
    <property type="entry name" value="Vaccinia Virus protein VP39"/>
    <property type="match status" value="1"/>
</dbReference>
<protein>
    <recommendedName>
        <fullName evidence="1">Ribosomal RNA large subunit methyltransferase J</fullName>
        <ecNumber evidence="1">2.1.1.266</ecNumber>
    </recommendedName>
    <alternativeName>
        <fullName evidence="1">23S rRNA (adenine(2030)-N6)-methyltransferase</fullName>
    </alternativeName>
    <alternativeName>
        <fullName evidence="1">23S rRNA m6A2030 methyltransferase</fullName>
    </alternativeName>
</protein>